<dbReference type="SUPFAM" id="SSF52540">
    <property type="entry name" value="P-loop containing nucleoside triphosphate hydrolases"/>
    <property type="match status" value="1"/>
</dbReference>
<keyword evidence="9" id="KW-1185">Reference proteome</keyword>
<accession>A0ABR8Q6M0</accession>
<keyword evidence="4" id="KW-0342">GTP-binding</keyword>
<keyword evidence="5" id="KW-0472">Membrane</keyword>
<evidence type="ECO:0000256" key="4">
    <source>
        <dbReference type="ARBA" id="ARBA00023134"/>
    </source>
</evidence>
<proteinExistence type="predicted"/>
<dbReference type="InterPro" id="IPR045063">
    <property type="entry name" value="Dynamin_N"/>
</dbReference>
<keyword evidence="6" id="KW-0175">Coiled coil</keyword>
<dbReference type="Proteomes" id="UP000640335">
    <property type="component" value="Unassembled WGS sequence"/>
</dbReference>
<name>A0ABR8Q6M0_9CLOT</name>
<dbReference type="Gene3D" id="3.40.50.300">
    <property type="entry name" value="P-loop containing nucleotide triphosphate hydrolases"/>
    <property type="match status" value="1"/>
</dbReference>
<evidence type="ECO:0000256" key="1">
    <source>
        <dbReference type="ARBA" id="ARBA00004370"/>
    </source>
</evidence>
<comment type="subcellular location">
    <subcellularLocation>
        <location evidence="1">Membrane</location>
    </subcellularLocation>
</comment>
<dbReference type="PANTHER" id="PTHR10465:SF0">
    <property type="entry name" value="SARCALUMENIN"/>
    <property type="match status" value="1"/>
</dbReference>
<dbReference type="InterPro" id="IPR027094">
    <property type="entry name" value="Mitofusin_fam"/>
</dbReference>
<dbReference type="Pfam" id="PF00350">
    <property type="entry name" value="Dynamin_N"/>
    <property type="match status" value="1"/>
</dbReference>
<feature type="coiled-coil region" evidence="6">
    <location>
        <begin position="444"/>
        <end position="471"/>
    </location>
</feature>
<protein>
    <submittedName>
        <fullName evidence="8">Dynamin family protein</fullName>
    </submittedName>
</protein>
<feature type="domain" description="Dynamin N-terminal" evidence="7">
    <location>
        <begin position="136"/>
        <end position="285"/>
    </location>
</feature>
<evidence type="ECO:0000256" key="3">
    <source>
        <dbReference type="ARBA" id="ARBA00022801"/>
    </source>
</evidence>
<organism evidence="8 9">
    <name type="scientific">Clostridium gallinarum</name>
    <dbReference type="NCBI Taxonomy" id="2762246"/>
    <lineage>
        <taxon>Bacteria</taxon>
        <taxon>Bacillati</taxon>
        <taxon>Bacillota</taxon>
        <taxon>Clostridia</taxon>
        <taxon>Eubacteriales</taxon>
        <taxon>Clostridiaceae</taxon>
        <taxon>Clostridium</taxon>
    </lineage>
</organism>
<evidence type="ECO:0000256" key="2">
    <source>
        <dbReference type="ARBA" id="ARBA00022741"/>
    </source>
</evidence>
<evidence type="ECO:0000313" key="9">
    <source>
        <dbReference type="Proteomes" id="UP000640335"/>
    </source>
</evidence>
<gene>
    <name evidence="8" type="ORF">H9660_13055</name>
</gene>
<evidence type="ECO:0000259" key="7">
    <source>
        <dbReference type="Pfam" id="PF00350"/>
    </source>
</evidence>
<comment type="caution">
    <text evidence="8">The sequence shown here is derived from an EMBL/GenBank/DDBJ whole genome shotgun (WGS) entry which is preliminary data.</text>
</comment>
<reference evidence="8 9" key="1">
    <citation type="submission" date="2020-08" db="EMBL/GenBank/DDBJ databases">
        <title>A Genomic Blueprint of the Chicken Gut Microbiome.</title>
        <authorList>
            <person name="Gilroy R."/>
            <person name="Ravi A."/>
            <person name="Getino M."/>
            <person name="Pursley I."/>
            <person name="Horton D.L."/>
            <person name="Alikhan N.-F."/>
            <person name="Baker D."/>
            <person name="Gharbi K."/>
            <person name="Hall N."/>
            <person name="Watson M."/>
            <person name="Adriaenssens E.M."/>
            <person name="Foster-Nyarko E."/>
            <person name="Jarju S."/>
            <person name="Secka A."/>
            <person name="Antonio M."/>
            <person name="Oren A."/>
            <person name="Chaudhuri R."/>
            <person name="La Ragione R.M."/>
            <person name="Hildebrand F."/>
            <person name="Pallen M.J."/>
        </authorList>
    </citation>
    <scope>NUCLEOTIDE SEQUENCE [LARGE SCALE GENOMIC DNA]</scope>
    <source>
        <strain evidence="8 9">Sa3CUN1</strain>
    </source>
</reference>
<dbReference type="PANTHER" id="PTHR10465">
    <property type="entry name" value="TRANSMEMBRANE GTPASE FZO1"/>
    <property type="match status" value="1"/>
</dbReference>
<evidence type="ECO:0000313" key="8">
    <source>
        <dbReference type="EMBL" id="MBD7916076.1"/>
    </source>
</evidence>
<keyword evidence="2" id="KW-0547">Nucleotide-binding</keyword>
<feature type="coiled-coil region" evidence="6">
    <location>
        <begin position="686"/>
        <end position="720"/>
    </location>
</feature>
<dbReference type="RefSeq" id="WP_191750825.1">
    <property type="nucleotide sequence ID" value="NZ_JACSQZ010000058.1"/>
</dbReference>
<keyword evidence="3" id="KW-0378">Hydrolase</keyword>
<dbReference type="InterPro" id="IPR027417">
    <property type="entry name" value="P-loop_NTPase"/>
</dbReference>
<sequence>MRIKLKCNPYKRENLIKIEGKVYNESKLLKYKDLYAYELREEFLTDLIDELNTRDLTIEFYGTKYDCEEIWELVSRYNEKHNTEIKIVVERIVDVLDKRKEIEELALAMINSNVPELRDEQLIDGIYKELNNPVKVAVIATMSSGKSTLINSMVAQKIMPSKSGACTSKIVTINHKPLTDFKLKSVDGIEKNKIINVEDMKLLNDKEGIKEIEIEGNIKALDNIKNLQLIDTPGPNNSLNGSHKKTTMEYIKSGDKPIILFVLDGSKLLTDDEAYLIEVIADETKRDGKVDEERFIFAINKSDDFKKDDSIVKIKEDVKRKLREYGIKNPNIHFIAAQNALLSRLDDNGVELSEDEEDDLYLITRKAARGTYNFYLESDLSPKVRSKLEKIAGEAKGNKKVLVTSGMLGLELTIKELVNKYKDISLVRNCIENCSKIIKEKNILKIVRNQMEMKKEEMKELEANIIKINNFLNENDVREEFKNDINNIKFPDTFRQVVKRVHTNFSKLQKDAESISTESIDGGEYIKKTEAERYMKEFMKKYEDITIDLQSEFDRFIKYGIYEVGEKIIQEYKNKLQGFINILNCESNMLSEYVKCSIPDYKGFIKESAINKKKEYIESIPNPKKQGFFGKLKFWQPSYIDVTRTVNIKVIDKKEIVNFTFGIFKDLNLVIKSMTDSIEKHKEKAKETLILNLDELNHSIENKLNNLKEIINNKAEIEVAITEDNNKLNTIEDINEKLEKILLI</sequence>
<evidence type="ECO:0000256" key="6">
    <source>
        <dbReference type="SAM" id="Coils"/>
    </source>
</evidence>
<dbReference type="EMBL" id="JACSQZ010000058">
    <property type="protein sequence ID" value="MBD7916076.1"/>
    <property type="molecule type" value="Genomic_DNA"/>
</dbReference>
<evidence type="ECO:0000256" key="5">
    <source>
        <dbReference type="ARBA" id="ARBA00023136"/>
    </source>
</evidence>